<name>A0ABU2GTP3_9ACTN</name>
<organism evidence="1 2">
    <name type="scientific">Gordonia westfalica</name>
    <dbReference type="NCBI Taxonomy" id="158898"/>
    <lineage>
        <taxon>Bacteria</taxon>
        <taxon>Bacillati</taxon>
        <taxon>Actinomycetota</taxon>
        <taxon>Actinomycetes</taxon>
        <taxon>Mycobacteriales</taxon>
        <taxon>Gordoniaceae</taxon>
        <taxon>Gordonia</taxon>
    </lineage>
</organism>
<evidence type="ECO:0008006" key="3">
    <source>
        <dbReference type="Google" id="ProtNLM"/>
    </source>
</evidence>
<dbReference type="SUPFAM" id="SSF159245">
    <property type="entry name" value="AttH-like"/>
    <property type="match status" value="1"/>
</dbReference>
<sequence length="355" mass="39382">MTSLDEPTRQTELLHGDNPFHVDPTADLLQGVPADVPGWSETMFFHVWSPAEEVGVFIHCGRWPDDPDLWWAQVIAMLPDGRLLVDRSWGRALDERGPATGNLRVACIEPLRRWRLTFDGAGEKTDLSRMVAGPSGAGPAQAFGFDIEIEAAAPVWDMHGALGIYDLSWAALHHTQGFRAVGTLRAGRETWDIRGVAVRDHSSGPRDVSKLGGLNFFVVVFPETGRVINGLVNWRVDGTVDHRVFTVFDTGGTEIGGDLSCTGLDDYRTHEPHRITLRMNRNEGEYRLDTERLHGYTLTFLSPNENINGVALDEQDDALVITQSTVRVTAPDGDVGYGVFERDYRPSQLPSPEER</sequence>
<proteinExistence type="predicted"/>
<keyword evidence="2" id="KW-1185">Reference proteome</keyword>
<evidence type="ECO:0000313" key="2">
    <source>
        <dbReference type="Proteomes" id="UP001265083"/>
    </source>
</evidence>
<reference evidence="1 2" key="1">
    <citation type="submission" date="2023-08" db="EMBL/GenBank/DDBJ databases">
        <title>Bioegradation of LLDPE and BLDPE plastic by marine bacteria from coast plastic debris.</title>
        <authorList>
            <person name="Rong Z."/>
        </authorList>
    </citation>
    <scope>NUCLEOTIDE SEQUENCE [LARGE SCALE GENOMIC DNA]</scope>
    <source>
        <strain evidence="1 2">Z-2</strain>
    </source>
</reference>
<dbReference type="RefSeq" id="WP_310950904.1">
    <property type="nucleotide sequence ID" value="NZ_JAVLUS010000010.1"/>
</dbReference>
<dbReference type="Proteomes" id="UP001265083">
    <property type="component" value="Unassembled WGS sequence"/>
</dbReference>
<dbReference type="EMBL" id="JAVLUS010000010">
    <property type="protein sequence ID" value="MDS1114831.1"/>
    <property type="molecule type" value="Genomic_DNA"/>
</dbReference>
<accession>A0ABU2GTP3</accession>
<comment type="caution">
    <text evidence="1">The sequence shown here is derived from an EMBL/GenBank/DDBJ whole genome shotgun (WGS) entry which is preliminary data.</text>
</comment>
<gene>
    <name evidence="1" type="ORF">RD149_13740</name>
</gene>
<protein>
    <recommendedName>
        <fullName evidence="3">Hydroxyneurosporene synthase (CrtC)</fullName>
    </recommendedName>
</protein>
<evidence type="ECO:0000313" key="1">
    <source>
        <dbReference type="EMBL" id="MDS1114831.1"/>
    </source>
</evidence>